<evidence type="ECO:0000313" key="8">
    <source>
        <dbReference type="Proteomes" id="UP000076603"/>
    </source>
</evidence>
<dbReference type="InterPro" id="IPR024925">
    <property type="entry name" value="Malonyl_CoA-ACP_transAc"/>
</dbReference>
<dbReference type="InterPro" id="IPR014043">
    <property type="entry name" value="Acyl_transferase_dom"/>
</dbReference>
<comment type="caution">
    <text evidence="7">The sequence shown here is derived from an EMBL/GenBank/DDBJ whole genome shotgun (WGS) entry which is preliminary data.</text>
</comment>
<dbReference type="SMART" id="SM00827">
    <property type="entry name" value="PKS_AT"/>
    <property type="match status" value="1"/>
</dbReference>
<dbReference type="InterPro" id="IPR050858">
    <property type="entry name" value="Mal-CoA-ACP_Trans/PKS_FabD"/>
</dbReference>
<feature type="domain" description="Malonyl-CoA:ACP transacylase (MAT)" evidence="6">
    <location>
        <begin position="7"/>
        <end position="299"/>
    </location>
</feature>
<dbReference type="NCBIfam" id="TIGR00128">
    <property type="entry name" value="fabD"/>
    <property type="match status" value="1"/>
</dbReference>
<evidence type="ECO:0000256" key="5">
    <source>
        <dbReference type="PIRSR" id="PIRSR000446-1"/>
    </source>
</evidence>
<feature type="active site" evidence="5">
    <location>
        <position position="200"/>
    </location>
</feature>
<dbReference type="EC" id="2.3.1.39" evidence="4"/>
<dbReference type="EMBL" id="LWAE01000001">
    <property type="protein sequence ID" value="KZL93060.1"/>
    <property type="molecule type" value="Genomic_DNA"/>
</dbReference>
<keyword evidence="2 4" id="KW-0012">Acyltransferase</keyword>
<dbReference type="PANTHER" id="PTHR42681">
    <property type="entry name" value="MALONYL-COA-ACYL CARRIER PROTEIN TRANSACYLASE, MITOCHONDRIAL"/>
    <property type="match status" value="1"/>
</dbReference>
<dbReference type="SUPFAM" id="SSF52151">
    <property type="entry name" value="FabD/lysophospholipase-like"/>
    <property type="match status" value="1"/>
</dbReference>
<organism evidence="7 8">
    <name type="scientific">Clostridium magnum DSM 2767</name>
    <dbReference type="NCBI Taxonomy" id="1121326"/>
    <lineage>
        <taxon>Bacteria</taxon>
        <taxon>Bacillati</taxon>
        <taxon>Bacillota</taxon>
        <taxon>Clostridia</taxon>
        <taxon>Eubacteriales</taxon>
        <taxon>Clostridiaceae</taxon>
        <taxon>Clostridium</taxon>
    </lineage>
</organism>
<dbReference type="STRING" id="1121326.CLMAG_00640"/>
<evidence type="ECO:0000313" key="7">
    <source>
        <dbReference type="EMBL" id="KZL93060.1"/>
    </source>
</evidence>
<dbReference type="Proteomes" id="UP000076603">
    <property type="component" value="Unassembled WGS sequence"/>
</dbReference>
<comment type="catalytic activity">
    <reaction evidence="3 4">
        <text>holo-[ACP] + malonyl-CoA = malonyl-[ACP] + CoA</text>
        <dbReference type="Rhea" id="RHEA:41792"/>
        <dbReference type="Rhea" id="RHEA-COMP:9623"/>
        <dbReference type="Rhea" id="RHEA-COMP:9685"/>
        <dbReference type="ChEBI" id="CHEBI:57287"/>
        <dbReference type="ChEBI" id="CHEBI:57384"/>
        <dbReference type="ChEBI" id="CHEBI:64479"/>
        <dbReference type="ChEBI" id="CHEBI:78449"/>
        <dbReference type="EC" id="2.3.1.39"/>
    </reaction>
</comment>
<evidence type="ECO:0000259" key="6">
    <source>
        <dbReference type="SMART" id="SM00827"/>
    </source>
</evidence>
<keyword evidence="1 4" id="KW-0808">Transferase</keyword>
<comment type="similarity">
    <text evidence="4">Belongs to the fabD family.</text>
</comment>
<evidence type="ECO:0000256" key="4">
    <source>
        <dbReference type="PIRNR" id="PIRNR000446"/>
    </source>
</evidence>
<reference evidence="7 8" key="1">
    <citation type="submission" date="2016-04" db="EMBL/GenBank/DDBJ databases">
        <title>Genome sequence of Clostridium magnum DSM 2767.</title>
        <authorList>
            <person name="Poehlein A."/>
            <person name="Uhlig R."/>
            <person name="Fischer R."/>
            <person name="Bahl H."/>
            <person name="Daniel R."/>
        </authorList>
    </citation>
    <scope>NUCLEOTIDE SEQUENCE [LARGE SCALE GENOMIC DNA]</scope>
    <source>
        <strain evidence="7 8">DSM 2767</strain>
    </source>
</reference>
<dbReference type="GO" id="GO:0004314">
    <property type="term" value="F:[acyl-carrier-protein] S-malonyltransferase activity"/>
    <property type="evidence" value="ECO:0007669"/>
    <property type="project" value="UniProtKB-EC"/>
</dbReference>
<gene>
    <name evidence="7" type="primary">fabD_1</name>
    <name evidence="7" type="ORF">CLMAG_00640</name>
</gene>
<dbReference type="InterPro" id="IPR016036">
    <property type="entry name" value="Malonyl_transacylase_ACP-bd"/>
</dbReference>
<feature type="active site" evidence="5">
    <location>
        <position position="91"/>
    </location>
</feature>
<protein>
    <recommendedName>
        <fullName evidence="4">Malonyl CoA-acyl carrier protein transacylase</fullName>
        <ecNumber evidence="4">2.3.1.39</ecNumber>
    </recommendedName>
</protein>
<dbReference type="FunFam" id="3.30.70.250:FF:000001">
    <property type="entry name" value="Malonyl CoA-acyl carrier protein transacylase"/>
    <property type="match status" value="1"/>
</dbReference>
<name>A0A162TTW7_9CLOT</name>
<sequence length="311" mass="33462">MSKIAFLFSGQGAQYVGMGKELYENIDICKDVFESADKALGFSITNMCFEGPEQDLNSTENTQPAILAVSIAAEKALESHGIKADITAGLSLGEYSALVCSGALEFEEAVKLLKKRGKYMQEAVPQGIGTMAAIIGLDEEKVREACNEASDIGIVEPSNLNCPGQIVIGGEIKAVEAACEKAREKGALKAVILTVSGPFHTSMLKPAADKLEEELKNVSISEPLIPVITNVTGEAVESKEQIKPFLKDQVMSTVLFEKSIRTMMDMGVDTFVEIGPGKVLSGFVKKINRKALVLNVQDLKSLESTIEKLKK</sequence>
<dbReference type="InterPro" id="IPR001227">
    <property type="entry name" value="Ac_transferase_dom_sf"/>
</dbReference>
<dbReference type="Gene3D" id="3.40.366.10">
    <property type="entry name" value="Malonyl-Coenzyme A Acyl Carrier Protein, domain 2"/>
    <property type="match status" value="1"/>
</dbReference>
<dbReference type="Pfam" id="PF00698">
    <property type="entry name" value="Acyl_transf_1"/>
    <property type="match status" value="1"/>
</dbReference>
<dbReference type="InterPro" id="IPR016035">
    <property type="entry name" value="Acyl_Trfase/lysoPLipase"/>
</dbReference>
<evidence type="ECO:0000256" key="3">
    <source>
        <dbReference type="ARBA" id="ARBA00048462"/>
    </source>
</evidence>
<dbReference type="SUPFAM" id="SSF55048">
    <property type="entry name" value="Probable ACP-binding domain of malonyl-CoA ACP transacylase"/>
    <property type="match status" value="1"/>
</dbReference>
<dbReference type="Gene3D" id="3.30.70.250">
    <property type="entry name" value="Malonyl-CoA ACP transacylase, ACP-binding"/>
    <property type="match status" value="1"/>
</dbReference>
<dbReference type="PIRSF" id="PIRSF000446">
    <property type="entry name" value="Mct"/>
    <property type="match status" value="1"/>
</dbReference>
<proteinExistence type="inferred from homology"/>
<dbReference type="AlphaFoldDB" id="A0A162TTW7"/>
<dbReference type="PATRIC" id="fig|1121326.3.peg.51"/>
<dbReference type="GO" id="GO:0006633">
    <property type="term" value="P:fatty acid biosynthetic process"/>
    <property type="evidence" value="ECO:0007669"/>
    <property type="project" value="TreeGrafter"/>
</dbReference>
<evidence type="ECO:0000256" key="2">
    <source>
        <dbReference type="ARBA" id="ARBA00023315"/>
    </source>
</evidence>
<keyword evidence="8" id="KW-1185">Reference proteome</keyword>
<evidence type="ECO:0000256" key="1">
    <source>
        <dbReference type="ARBA" id="ARBA00022679"/>
    </source>
</evidence>
<accession>A0A162TTW7</accession>
<dbReference type="InterPro" id="IPR004410">
    <property type="entry name" value="Malonyl_CoA-ACP_transAc_FabD"/>
</dbReference>
<dbReference type="OrthoDB" id="9805460at2"/>
<dbReference type="PANTHER" id="PTHR42681:SF1">
    <property type="entry name" value="MALONYL-COA-ACYL CARRIER PROTEIN TRANSACYLASE, MITOCHONDRIAL"/>
    <property type="match status" value="1"/>
</dbReference>
<dbReference type="RefSeq" id="WP_066616341.1">
    <property type="nucleotide sequence ID" value="NZ_FQXL01000034.1"/>
</dbReference>
<dbReference type="GO" id="GO:0005829">
    <property type="term" value="C:cytosol"/>
    <property type="evidence" value="ECO:0007669"/>
    <property type="project" value="TreeGrafter"/>
</dbReference>